<dbReference type="Gene3D" id="1.10.287.70">
    <property type="match status" value="1"/>
</dbReference>
<evidence type="ECO:0000313" key="3">
    <source>
        <dbReference type="EMBL" id="WOE73888.1"/>
    </source>
</evidence>
<accession>A0AA97F4I0</accession>
<name>A0AA97F4I0_9SPHN</name>
<dbReference type="EMBL" id="CP136594">
    <property type="protein sequence ID" value="WOE73888.1"/>
    <property type="molecule type" value="Genomic_DNA"/>
</dbReference>
<feature type="transmembrane region" description="Helical" evidence="1">
    <location>
        <begin position="114"/>
        <end position="133"/>
    </location>
</feature>
<protein>
    <submittedName>
        <fullName evidence="3">Potassium channel family protein</fullName>
    </submittedName>
</protein>
<keyword evidence="3" id="KW-0406">Ion transport</keyword>
<evidence type="ECO:0000259" key="2">
    <source>
        <dbReference type="Pfam" id="PF07885"/>
    </source>
</evidence>
<keyword evidence="3" id="KW-0407">Ion channel</keyword>
<keyword evidence="1" id="KW-1133">Transmembrane helix</keyword>
<feature type="domain" description="Potassium channel" evidence="2">
    <location>
        <begin position="63"/>
        <end position="133"/>
    </location>
</feature>
<evidence type="ECO:0000313" key="4">
    <source>
        <dbReference type="Proteomes" id="UP001302429"/>
    </source>
</evidence>
<dbReference type="InterPro" id="IPR013099">
    <property type="entry name" value="K_chnl_dom"/>
</dbReference>
<feature type="transmembrane region" description="Helical" evidence="1">
    <location>
        <begin position="50"/>
        <end position="78"/>
    </location>
</feature>
<proteinExistence type="predicted"/>
<dbReference type="Pfam" id="PF07885">
    <property type="entry name" value="Ion_trans_2"/>
    <property type="match status" value="1"/>
</dbReference>
<reference evidence="3 4" key="1">
    <citation type="submission" date="2023-10" db="EMBL/GenBank/DDBJ databases">
        <title>Complete genome sequence of a Sphingomonadaceae bacterium.</title>
        <authorList>
            <person name="Yan C."/>
        </authorList>
    </citation>
    <scope>NUCLEOTIDE SEQUENCE [LARGE SCALE GENOMIC DNA]</scope>
    <source>
        <strain evidence="3 4">SCSIO 66989</strain>
    </source>
</reference>
<keyword evidence="1" id="KW-0472">Membrane</keyword>
<dbReference type="SUPFAM" id="SSF81324">
    <property type="entry name" value="Voltage-gated potassium channels"/>
    <property type="match status" value="1"/>
</dbReference>
<dbReference type="Proteomes" id="UP001302429">
    <property type="component" value="Chromosome"/>
</dbReference>
<dbReference type="GO" id="GO:0034220">
    <property type="term" value="P:monoatomic ion transmembrane transport"/>
    <property type="evidence" value="ECO:0007669"/>
    <property type="project" value="UniProtKB-KW"/>
</dbReference>
<sequence>MLIQFLIGSLLICLTVIVEVFFIGMATQFVTRNAAWLKDGHRIWRFMVELVAVVFWLLISLVIGMWLWALTFLFLDIFQTLEKSLYFSIVSFTTLGFGDIIIGQKWRLLSGFSAANGLIMFSLTTAFLIEFISRLHLDYQRGYDADDD</sequence>
<feature type="transmembrane region" description="Helical" evidence="1">
    <location>
        <begin position="6"/>
        <end position="30"/>
    </location>
</feature>
<keyword evidence="4" id="KW-1185">Reference proteome</keyword>
<dbReference type="RefSeq" id="WP_317080116.1">
    <property type="nucleotide sequence ID" value="NZ_CP136594.1"/>
</dbReference>
<organism evidence="3 4">
    <name type="scientific">Alterisphingorhabdus coralli</name>
    <dbReference type="NCBI Taxonomy" id="3071408"/>
    <lineage>
        <taxon>Bacteria</taxon>
        <taxon>Pseudomonadati</taxon>
        <taxon>Pseudomonadota</taxon>
        <taxon>Alphaproteobacteria</taxon>
        <taxon>Sphingomonadales</taxon>
        <taxon>Sphingomonadaceae</taxon>
        <taxon>Alterisphingorhabdus (ex Yan et al. 2024)</taxon>
    </lineage>
</organism>
<keyword evidence="1" id="KW-0812">Transmembrane</keyword>
<gene>
    <name evidence="3" type="ORF">RB602_08400</name>
</gene>
<keyword evidence="3" id="KW-0813">Transport</keyword>
<feature type="transmembrane region" description="Helical" evidence="1">
    <location>
        <begin position="84"/>
        <end position="102"/>
    </location>
</feature>
<dbReference type="AlphaFoldDB" id="A0AA97F4I0"/>
<evidence type="ECO:0000256" key="1">
    <source>
        <dbReference type="SAM" id="Phobius"/>
    </source>
</evidence>
<dbReference type="KEGG" id="acoa:RB602_08400"/>